<reference evidence="6" key="1">
    <citation type="submission" date="2021-01" db="EMBL/GenBank/DDBJ databases">
        <authorList>
            <person name="Corre E."/>
            <person name="Pelletier E."/>
            <person name="Niang G."/>
            <person name="Scheremetjew M."/>
            <person name="Finn R."/>
            <person name="Kale V."/>
            <person name="Holt S."/>
            <person name="Cochrane G."/>
            <person name="Meng A."/>
            <person name="Brown T."/>
            <person name="Cohen L."/>
        </authorList>
    </citation>
    <scope>NUCLEOTIDE SEQUENCE</scope>
    <source>
        <strain evidence="6">B651</strain>
    </source>
</reference>
<gene>
    <name evidence="6" type="ORF">LDAN0322_LOCUS1120</name>
</gene>
<evidence type="ECO:0008006" key="7">
    <source>
        <dbReference type="Google" id="ProtNLM"/>
    </source>
</evidence>
<organism evidence="6">
    <name type="scientific">Leptocylindrus aporus</name>
    <dbReference type="NCBI Taxonomy" id="1398097"/>
    <lineage>
        <taxon>Eukaryota</taxon>
        <taxon>Sar</taxon>
        <taxon>Stramenopiles</taxon>
        <taxon>Ochrophyta</taxon>
        <taxon>Bacillariophyta</taxon>
        <taxon>Coscinodiscophyceae</taxon>
        <taxon>Chaetocerotophycidae</taxon>
        <taxon>Leptocylindrales</taxon>
        <taxon>Leptocylindraceae</taxon>
        <taxon>Leptocylindrus</taxon>
    </lineage>
</organism>
<dbReference type="GO" id="GO:0043634">
    <property type="term" value="P:polyadenylation-dependent ncRNA catabolic process"/>
    <property type="evidence" value="ECO:0007669"/>
    <property type="project" value="TreeGrafter"/>
</dbReference>
<dbReference type="GO" id="GO:0031499">
    <property type="term" value="C:TRAMP complex"/>
    <property type="evidence" value="ECO:0007669"/>
    <property type="project" value="TreeGrafter"/>
</dbReference>
<dbReference type="AlphaFoldDB" id="A0A7S0PKD2"/>
<evidence type="ECO:0000259" key="4">
    <source>
        <dbReference type="Pfam" id="PF03828"/>
    </source>
</evidence>
<dbReference type="GO" id="GO:0005730">
    <property type="term" value="C:nucleolus"/>
    <property type="evidence" value="ECO:0007669"/>
    <property type="project" value="TreeGrafter"/>
</dbReference>
<feature type="domain" description="PAP-associated" evidence="4">
    <location>
        <begin position="328"/>
        <end position="367"/>
    </location>
</feature>
<feature type="region of interest" description="Disordered" evidence="3">
    <location>
        <begin position="31"/>
        <end position="64"/>
    </location>
</feature>
<name>A0A7S0PKD2_9STRA</name>
<protein>
    <recommendedName>
        <fullName evidence="7">Polymerase nucleotidyl transferase domain-containing protein</fullName>
    </recommendedName>
</protein>
<feature type="domain" description="Poly(A) RNA polymerase mitochondrial-like central palm" evidence="5">
    <location>
        <begin position="103"/>
        <end position="258"/>
    </location>
</feature>
<dbReference type="EMBL" id="HBEU01001688">
    <property type="protein sequence ID" value="CAD8574975.1"/>
    <property type="molecule type" value="Transcribed_RNA"/>
</dbReference>
<evidence type="ECO:0000259" key="5">
    <source>
        <dbReference type="Pfam" id="PF22600"/>
    </source>
</evidence>
<accession>A0A7S0PKD2</accession>
<evidence type="ECO:0000256" key="3">
    <source>
        <dbReference type="SAM" id="MobiDB-lite"/>
    </source>
</evidence>
<dbReference type="Gene3D" id="1.10.1410.10">
    <property type="match status" value="1"/>
</dbReference>
<dbReference type="SUPFAM" id="SSF81631">
    <property type="entry name" value="PAP/OAS1 substrate-binding domain"/>
    <property type="match status" value="1"/>
</dbReference>
<keyword evidence="2" id="KW-0460">Magnesium</keyword>
<dbReference type="Pfam" id="PF22600">
    <property type="entry name" value="MTPAP-like_central"/>
    <property type="match status" value="1"/>
</dbReference>
<dbReference type="GO" id="GO:1990817">
    <property type="term" value="F:poly(A) RNA polymerase activity"/>
    <property type="evidence" value="ECO:0007669"/>
    <property type="project" value="InterPro"/>
</dbReference>
<dbReference type="InterPro" id="IPR002058">
    <property type="entry name" value="PAP_assoc"/>
</dbReference>
<dbReference type="GO" id="GO:0046872">
    <property type="term" value="F:metal ion binding"/>
    <property type="evidence" value="ECO:0007669"/>
    <property type="project" value="UniProtKB-KW"/>
</dbReference>
<dbReference type="SUPFAM" id="SSF81301">
    <property type="entry name" value="Nucleotidyltransferase"/>
    <property type="match status" value="1"/>
</dbReference>
<dbReference type="GO" id="GO:0031123">
    <property type="term" value="P:RNA 3'-end processing"/>
    <property type="evidence" value="ECO:0007669"/>
    <property type="project" value="TreeGrafter"/>
</dbReference>
<dbReference type="Gene3D" id="3.30.460.10">
    <property type="entry name" value="Beta Polymerase, domain 2"/>
    <property type="match status" value="1"/>
</dbReference>
<dbReference type="InterPro" id="IPR054708">
    <property type="entry name" value="MTPAP-like_central"/>
</dbReference>
<proteinExistence type="predicted"/>
<dbReference type="Pfam" id="PF03828">
    <property type="entry name" value="PAP_assoc"/>
    <property type="match status" value="1"/>
</dbReference>
<keyword evidence="1" id="KW-0479">Metal-binding</keyword>
<dbReference type="GO" id="GO:0003729">
    <property type="term" value="F:mRNA binding"/>
    <property type="evidence" value="ECO:0007669"/>
    <property type="project" value="TreeGrafter"/>
</dbReference>
<dbReference type="PANTHER" id="PTHR23092">
    <property type="entry name" value="POLY(A) RNA POLYMERASE"/>
    <property type="match status" value="1"/>
</dbReference>
<dbReference type="InterPro" id="IPR045862">
    <property type="entry name" value="Trf4-like"/>
</dbReference>
<dbReference type="CDD" id="cd05402">
    <property type="entry name" value="NT_PAP_TUTase"/>
    <property type="match status" value="1"/>
</dbReference>
<dbReference type="InterPro" id="IPR043519">
    <property type="entry name" value="NT_sf"/>
</dbReference>
<dbReference type="PANTHER" id="PTHR23092:SF15">
    <property type="entry name" value="INACTIVE NON-CANONICAL POLY(A) RNA POLYMERASE PROTEIN TRF4-2-RELATED"/>
    <property type="match status" value="1"/>
</dbReference>
<evidence type="ECO:0000256" key="2">
    <source>
        <dbReference type="ARBA" id="ARBA00022842"/>
    </source>
</evidence>
<sequence length="389" mass="44796">MAEINANTQETDDVWKDADFLSFDDSGDNMSLTKDNSHEREESTVTVSGKYASPQGIDRPLHPDTSNGNVLLEVNSFPPWMMLDVDNGLPSQVYTRKPRLIDLHNEIIQFYNLMQPQEDELNERLTLVEEIRQIVYKEFGGKDKVQVETFGSLATGLFLPSSDIDIVVHFLDDEDESNENNAETTDSQEDWEKHILKGSENRMERFANALRREWLQGDKITYLEVIQATRVPLVKFTHSPTNINVDVSFERLSGRENATYMNDMLKRIPCLKPLIFVLKAYLSARSLNEPFLGGVGSFLLQLMIISFLQHRCREEINRGNQISRTVQNLGSMLLEFFELYGIDFNYCLVCILVPNGGYYSKSRSEKKIFGRRRNCACWHLKIRMILQVT</sequence>
<evidence type="ECO:0000256" key="1">
    <source>
        <dbReference type="ARBA" id="ARBA00022723"/>
    </source>
</evidence>
<evidence type="ECO:0000313" key="6">
    <source>
        <dbReference type="EMBL" id="CAD8574975.1"/>
    </source>
</evidence>